<evidence type="ECO:0000256" key="2">
    <source>
        <dbReference type="ARBA" id="ARBA00004141"/>
    </source>
</evidence>
<evidence type="ECO:0000256" key="12">
    <source>
        <dbReference type="ARBA" id="ARBA00023242"/>
    </source>
</evidence>
<keyword evidence="12" id="KW-0539">Nucleus</keyword>
<dbReference type="GO" id="GO:0046622">
    <property type="term" value="P:positive regulation of organ growth"/>
    <property type="evidence" value="ECO:0007669"/>
    <property type="project" value="InterPro"/>
</dbReference>
<name>A0A7I8KRE5_SPIIN</name>
<keyword evidence="11 14" id="KW-0472">Membrane</keyword>
<organism evidence="15 16">
    <name type="scientific">Spirodela intermedia</name>
    <name type="common">Intermediate duckweed</name>
    <dbReference type="NCBI Taxonomy" id="51605"/>
    <lineage>
        <taxon>Eukaryota</taxon>
        <taxon>Viridiplantae</taxon>
        <taxon>Streptophyta</taxon>
        <taxon>Embryophyta</taxon>
        <taxon>Tracheophyta</taxon>
        <taxon>Spermatophyta</taxon>
        <taxon>Magnoliopsida</taxon>
        <taxon>Liliopsida</taxon>
        <taxon>Araceae</taxon>
        <taxon>Lemnoideae</taxon>
        <taxon>Spirodela</taxon>
    </lineage>
</organism>
<proteinExistence type="inferred from homology"/>
<evidence type="ECO:0000256" key="5">
    <source>
        <dbReference type="ARBA" id="ARBA00006891"/>
    </source>
</evidence>
<evidence type="ECO:0000256" key="14">
    <source>
        <dbReference type="SAM" id="Phobius"/>
    </source>
</evidence>
<gene>
    <name evidence="15" type="ORF">SI8410_08011081</name>
</gene>
<keyword evidence="16" id="KW-1185">Reference proteome</keyword>
<dbReference type="GO" id="GO:0005634">
    <property type="term" value="C:nucleus"/>
    <property type="evidence" value="ECO:0007669"/>
    <property type="project" value="UniProtKB-SubCell"/>
</dbReference>
<keyword evidence="7" id="KW-0963">Cytoplasm</keyword>
<evidence type="ECO:0000256" key="3">
    <source>
        <dbReference type="ARBA" id="ARBA00004240"/>
    </source>
</evidence>
<reference evidence="15" key="1">
    <citation type="submission" date="2020-02" db="EMBL/GenBank/DDBJ databases">
        <authorList>
            <person name="Scholz U."/>
            <person name="Mascher M."/>
            <person name="Fiebig A."/>
        </authorList>
    </citation>
    <scope>NUCLEOTIDE SEQUENCE</scope>
</reference>
<evidence type="ECO:0000256" key="13">
    <source>
        <dbReference type="SAM" id="MobiDB-lite"/>
    </source>
</evidence>
<keyword evidence="6" id="KW-0217">Developmental protein</keyword>
<evidence type="ECO:0000256" key="6">
    <source>
        <dbReference type="ARBA" id="ARBA00022473"/>
    </source>
</evidence>
<evidence type="ECO:0000256" key="8">
    <source>
        <dbReference type="ARBA" id="ARBA00022692"/>
    </source>
</evidence>
<dbReference type="GO" id="GO:0005783">
    <property type="term" value="C:endoplasmic reticulum"/>
    <property type="evidence" value="ECO:0007669"/>
    <property type="project" value="UniProtKB-SubCell"/>
</dbReference>
<evidence type="ECO:0000256" key="11">
    <source>
        <dbReference type="ARBA" id="ARBA00023136"/>
    </source>
</evidence>
<sequence>MERTAGSSAASERLRRRSNAPRASADGLFSASSMAAFLCLTASLILLPLVLPALPPPPLPLLLVPVGIIAVLLLLALMPSDVHDVAACL</sequence>
<dbReference type="AlphaFoldDB" id="A0A7I8KRE5"/>
<dbReference type="PANTHER" id="PTHR36023:SF4">
    <property type="entry name" value="AUXIN REGULATED GENE INVOLVED IN ORGAN SIZE 4"/>
    <property type="match status" value="1"/>
</dbReference>
<dbReference type="GO" id="GO:0009725">
    <property type="term" value="P:response to hormone"/>
    <property type="evidence" value="ECO:0007669"/>
    <property type="project" value="UniProtKB-ARBA"/>
</dbReference>
<dbReference type="GO" id="GO:0016020">
    <property type="term" value="C:membrane"/>
    <property type="evidence" value="ECO:0007669"/>
    <property type="project" value="UniProtKB-SubCell"/>
</dbReference>
<feature type="transmembrane region" description="Helical" evidence="14">
    <location>
        <begin position="59"/>
        <end position="77"/>
    </location>
</feature>
<evidence type="ECO:0000256" key="1">
    <source>
        <dbReference type="ARBA" id="ARBA00004123"/>
    </source>
</evidence>
<dbReference type="InterPro" id="IPR037468">
    <property type="entry name" value="ARGOS/ARL/OSR1"/>
</dbReference>
<keyword evidence="8 14" id="KW-0812">Transmembrane</keyword>
<comment type="subcellular location">
    <subcellularLocation>
        <location evidence="4">Cytoplasm</location>
    </subcellularLocation>
    <subcellularLocation>
        <location evidence="3">Endoplasmic reticulum</location>
    </subcellularLocation>
    <subcellularLocation>
        <location evidence="2">Membrane</location>
        <topology evidence="2">Multi-pass membrane protein</topology>
    </subcellularLocation>
    <subcellularLocation>
        <location evidence="1">Nucleus</location>
    </subcellularLocation>
</comment>
<feature type="transmembrane region" description="Helical" evidence="14">
    <location>
        <begin position="23"/>
        <end position="47"/>
    </location>
</feature>
<comment type="similarity">
    <text evidence="5">Belongs to the plant organ size related (OSR) protein family.</text>
</comment>
<evidence type="ECO:0000256" key="10">
    <source>
        <dbReference type="ARBA" id="ARBA00022989"/>
    </source>
</evidence>
<feature type="region of interest" description="Disordered" evidence="13">
    <location>
        <begin position="1"/>
        <end position="23"/>
    </location>
</feature>
<keyword evidence="9" id="KW-0256">Endoplasmic reticulum</keyword>
<evidence type="ECO:0000256" key="7">
    <source>
        <dbReference type="ARBA" id="ARBA00022490"/>
    </source>
</evidence>
<dbReference type="PANTHER" id="PTHR36023">
    <property type="entry name" value="ARGOS-LIKE PROTEIN"/>
    <property type="match status" value="1"/>
</dbReference>
<evidence type="ECO:0000313" key="16">
    <source>
        <dbReference type="Proteomes" id="UP000663760"/>
    </source>
</evidence>
<dbReference type="Proteomes" id="UP000663760">
    <property type="component" value="Chromosome 8"/>
</dbReference>
<evidence type="ECO:0000256" key="9">
    <source>
        <dbReference type="ARBA" id="ARBA00022824"/>
    </source>
</evidence>
<evidence type="ECO:0000256" key="4">
    <source>
        <dbReference type="ARBA" id="ARBA00004496"/>
    </source>
</evidence>
<evidence type="ECO:0000313" key="15">
    <source>
        <dbReference type="EMBL" id="CAA7400403.1"/>
    </source>
</evidence>
<keyword evidence="10 14" id="KW-1133">Transmembrane helix</keyword>
<protein>
    <submittedName>
        <fullName evidence="15">Uncharacterized protein</fullName>
    </submittedName>
</protein>
<accession>A0A7I8KRE5</accession>
<dbReference type="EMBL" id="LR746271">
    <property type="protein sequence ID" value="CAA7400403.1"/>
    <property type="molecule type" value="Genomic_DNA"/>
</dbReference>
<feature type="compositionally biased region" description="Low complexity" evidence="13">
    <location>
        <begin position="1"/>
        <end position="11"/>
    </location>
</feature>